<dbReference type="EMBL" id="LYPA01000075">
    <property type="protein sequence ID" value="OBR63075.1"/>
    <property type="molecule type" value="Genomic_DNA"/>
</dbReference>
<accession>A0A1A5YCF7</accession>
<dbReference type="Proteomes" id="UP000092024">
    <property type="component" value="Unassembled WGS sequence"/>
</dbReference>
<protein>
    <recommendedName>
        <fullName evidence="1">DUF1540 domain-containing protein</fullName>
    </recommendedName>
</protein>
<dbReference type="STRING" id="1844972.A7K91_23505"/>
<reference evidence="2 3" key="1">
    <citation type="submission" date="2016-05" db="EMBL/GenBank/DDBJ databases">
        <title>Paenibacillus oryzae. sp. nov., isolated from the rice root.</title>
        <authorList>
            <person name="Zhang J."/>
            <person name="Zhang X."/>
        </authorList>
    </citation>
    <scope>NUCLEOTIDE SEQUENCE [LARGE SCALE GENOMIC DNA]</scope>
    <source>
        <strain evidence="2 3">1DrF-4</strain>
    </source>
</reference>
<dbReference type="RefSeq" id="WP_068686653.1">
    <property type="nucleotide sequence ID" value="NZ_LYPA01000075.1"/>
</dbReference>
<evidence type="ECO:0000313" key="3">
    <source>
        <dbReference type="Proteomes" id="UP000092024"/>
    </source>
</evidence>
<dbReference type="InterPro" id="IPR011437">
    <property type="entry name" value="DUF1540"/>
</dbReference>
<proteinExistence type="predicted"/>
<sequence>MPKGVSCSVANCTFWEEGNQCVAKAIAIDIDQHSSPSFHEEFASDRLGLPHEDLAKESAATCCNTFKPKED</sequence>
<dbReference type="OrthoDB" id="1681234at2"/>
<dbReference type="AlphaFoldDB" id="A0A1A5YCF7"/>
<evidence type="ECO:0000259" key="1">
    <source>
        <dbReference type="Pfam" id="PF07561"/>
    </source>
</evidence>
<organism evidence="2 3">
    <name type="scientific">Paenibacillus oryzae</name>
    <dbReference type="NCBI Taxonomy" id="1844972"/>
    <lineage>
        <taxon>Bacteria</taxon>
        <taxon>Bacillati</taxon>
        <taxon>Bacillota</taxon>
        <taxon>Bacilli</taxon>
        <taxon>Bacillales</taxon>
        <taxon>Paenibacillaceae</taxon>
        <taxon>Paenibacillus</taxon>
    </lineage>
</organism>
<name>A0A1A5YCF7_9BACL</name>
<gene>
    <name evidence="2" type="ORF">A7K91_23505</name>
</gene>
<dbReference type="Pfam" id="PF07561">
    <property type="entry name" value="DUF1540"/>
    <property type="match status" value="1"/>
</dbReference>
<keyword evidence="3" id="KW-1185">Reference proteome</keyword>
<feature type="domain" description="DUF1540" evidence="1">
    <location>
        <begin position="5"/>
        <end position="66"/>
    </location>
</feature>
<comment type="caution">
    <text evidence="2">The sequence shown here is derived from an EMBL/GenBank/DDBJ whole genome shotgun (WGS) entry which is preliminary data.</text>
</comment>
<evidence type="ECO:0000313" key="2">
    <source>
        <dbReference type="EMBL" id="OBR63075.1"/>
    </source>
</evidence>